<evidence type="ECO:0000313" key="8">
    <source>
        <dbReference type="Proteomes" id="UP000002071"/>
    </source>
</evidence>
<feature type="region of interest" description="Disordered" evidence="5">
    <location>
        <begin position="433"/>
        <end position="455"/>
    </location>
</feature>
<evidence type="ECO:0000256" key="4">
    <source>
        <dbReference type="PROSITE-ProRule" id="PRU00169"/>
    </source>
</evidence>
<dbReference type="Gene3D" id="3.30.450.20">
    <property type="entry name" value="PAS domain"/>
    <property type="match status" value="1"/>
</dbReference>
<dbReference type="HOGENOM" id="CLU_600804_0_0_2"/>
<dbReference type="CDD" id="cd00156">
    <property type="entry name" value="REC"/>
    <property type="match status" value="1"/>
</dbReference>
<dbReference type="SMART" id="SM00448">
    <property type="entry name" value="REC"/>
    <property type="match status" value="1"/>
</dbReference>
<feature type="modified residue" description="4-aspartylphosphate" evidence="4">
    <location>
        <position position="61"/>
    </location>
</feature>
<dbReference type="InterPro" id="IPR003018">
    <property type="entry name" value="GAF"/>
</dbReference>
<dbReference type="PANTHER" id="PTHR44591">
    <property type="entry name" value="STRESS RESPONSE REGULATOR PROTEIN 1"/>
    <property type="match status" value="1"/>
</dbReference>
<reference evidence="7 8" key="1">
    <citation type="journal article" date="2009" name="Stand. Genomic Sci.">
        <title>Complete genome sequence of Halorhabdus utahensis type strain (AX-2).</title>
        <authorList>
            <person name="Anderson I."/>
            <person name="Tindall B.J."/>
            <person name="Pomrenke H."/>
            <person name="Goker M."/>
            <person name="Lapidus A."/>
            <person name="Nolan M."/>
            <person name="Copeland A."/>
            <person name="Glavina Del Rio T."/>
            <person name="Chen F."/>
            <person name="Tice H."/>
            <person name="Cheng J.F."/>
            <person name="Lucas S."/>
            <person name="Chertkov O."/>
            <person name="Bruce D."/>
            <person name="Brettin T."/>
            <person name="Detter J.C."/>
            <person name="Han C."/>
            <person name="Goodwin L."/>
            <person name="Land M."/>
            <person name="Hauser L."/>
            <person name="Chang Y.J."/>
            <person name="Jeffries C.D."/>
            <person name="Pitluck S."/>
            <person name="Pati A."/>
            <person name="Mavromatis K."/>
            <person name="Ivanova N."/>
            <person name="Ovchinnikova G."/>
            <person name="Chen A."/>
            <person name="Palaniappan K."/>
            <person name="Chain P."/>
            <person name="Rohde M."/>
            <person name="Bristow J."/>
            <person name="Eisen J.A."/>
            <person name="Markowitz V."/>
            <person name="Hugenholtz P."/>
            <person name="Kyrpides N.C."/>
            <person name="Klenk H.P."/>
        </authorList>
    </citation>
    <scope>NUCLEOTIDE SEQUENCE [LARGE SCALE GENOMIC DNA]</scope>
    <source>
        <strain evidence="8">DSM 12940 / JCM 11049 / AX-2</strain>
    </source>
</reference>
<proteinExistence type="predicted"/>
<keyword evidence="1 4" id="KW-0597">Phosphoprotein</keyword>
<sequence>MFGTGMDQVTVLCVDDDPDLVALTASLLEDSNERFETITETNPRAAIKRVHEQSVDCVVSDYDMPEMNGVRLLESIRDEFPDLPFILFTGKGSEEIASTAIAHGVTDYLQKDTGNEQYELLANRVSNAVAQHRASQRAGNLDRIRGLVQDVNQMLVRTTDRQHVERRICEIIADADPYLLASIVEIDSNATGTGTVEANSGEDKRTETDVHVRTSAADSQKTTTIDKTDLDSVVECCPVDAAIESSSIETATRDHTESPATTFDSDSLSCAAVPIQYDGQLRGVLCLVADRGDAFDSRERNLIAEISEDLGHAIYRIELQDRQQRFERIISNLPVGVYRNAPLPDGTLLEVNPALVEMFDAAGKDELLGRPFRELYADPADREQFVSKLKRDGIVHDMQLEFETLSGEQFEASVTGITTVENDERYFDGIVQDISDRDTPAPERTAIPQQIQPDR</sequence>
<accession>C7NS90</accession>
<dbReference type="CDD" id="cd00130">
    <property type="entry name" value="PAS"/>
    <property type="match status" value="1"/>
</dbReference>
<protein>
    <submittedName>
        <fullName evidence="7">Putative PAS/PAC sensor protein</fullName>
    </submittedName>
</protein>
<dbReference type="SUPFAM" id="SSF55781">
    <property type="entry name" value="GAF domain-like"/>
    <property type="match status" value="1"/>
</dbReference>
<dbReference type="Gene3D" id="3.30.450.40">
    <property type="match status" value="1"/>
</dbReference>
<dbReference type="PANTHER" id="PTHR44591:SF25">
    <property type="entry name" value="CHEMOTAXIS TWO-COMPONENT RESPONSE REGULATOR"/>
    <property type="match status" value="1"/>
</dbReference>
<dbReference type="InterPro" id="IPR001789">
    <property type="entry name" value="Sig_transdc_resp-reg_receiver"/>
</dbReference>
<dbReference type="eggNOG" id="arCOG02333">
    <property type="taxonomic scope" value="Archaea"/>
</dbReference>
<dbReference type="Pfam" id="PF13185">
    <property type="entry name" value="GAF_2"/>
    <property type="match status" value="1"/>
</dbReference>
<dbReference type="InterPro" id="IPR035965">
    <property type="entry name" value="PAS-like_dom_sf"/>
</dbReference>
<dbReference type="Proteomes" id="UP000002071">
    <property type="component" value="Chromosome"/>
</dbReference>
<keyword evidence="8" id="KW-1185">Reference proteome</keyword>
<feature type="domain" description="Response regulatory" evidence="6">
    <location>
        <begin position="10"/>
        <end position="126"/>
    </location>
</feature>
<keyword evidence="2" id="KW-0808">Transferase</keyword>
<dbReference type="NCBIfam" id="TIGR00229">
    <property type="entry name" value="sensory_box"/>
    <property type="match status" value="1"/>
</dbReference>
<dbReference type="InterPro" id="IPR011006">
    <property type="entry name" value="CheY-like_superfamily"/>
</dbReference>
<name>C7NS90_HALUD</name>
<evidence type="ECO:0000256" key="3">
    <source>
        <dbReference type="ARBA" id="ARBA00022777"/>
    </source>
</evidence>
<dbReference type="EMBL" id="CP001687">
    <property type="protein sequence ID" value="ACV10697.1"/>
    <property type="molecule type" value="Genomic_DNA"/>
</dbReference>
<dbReference type="GO" id="GO:0016301">
    <property type="term" value="F:kinase activity"/>
    <property type="evidence" value="ECO:0007669"/>
    <property type="project" value="UniProtKB-KW"/>
</dbReference>
<dbReference type="InterPro" id="IPR029016">
    <property type="entry name" value="GAF-like_dom_sf"/>
</dbReference>
<dbReference type="SUPFAM" id="SSF55785">
    <property type="entry name" value="PYP-like sensor domain (PAS domain)"/>
    <property type="match status" value="1"/>
</dbReference>
<dbReference type="GO" id="GO:0000160">
    <property type="term" value="P:phosphorelay signal transduction system"/>
    <property type="evidence" value="ECO:0007669"/>
    <property type="project" value="InterPro"/>
</dbReference>
<evidence type="ECO:0000256" key="2">
    <source>
        <dbReference type="ARBA" id="ARBA00022679"/>
    </source>
</evidence>
<evidence type="ECO:0000256" key="5">
    <source>
        <dbReference type="SAM" id="MobiDB-lite"/>
    </source>
</evidence>
<dbReference type="AlphaFoldDB" id="C7NS90"/>
<dbReference type="Gene3D" id="3.40.50.2300">
    <property type="match status" value="1"/>
</dbReference>
<evidence type="ECO:0000256" key="1">
    <source>
        <dbReference type="ARBA" id="ARBA00022553"/>
    </source>
</evidence>
<organism evidence="7 8">
    <name type="scientific">Halorhabdus utahensis (strain DSM 12940 / JCM 11049 / AX-2)</name>
    <dbReference type="NCBI Taxonomy" id="519442"/>
    <lineage>
        <taxon>Archaea</taxon>
        <taxon>Methanobacteriati</taxon>
        <taxon>Methanobacteriota</taxon>
        <taxon>Stenosarchaea group</taxon>
        <taxon>Halobacteria</taxon>
        <taxon>Halobacteriales</taxon>
        <taxon>Haloarculaceae</taxon>
        <taxon>Halorhabdus</taxon>
    </lineage>
</organism>
<dbReference type="STRING" id="519442.Huta_0510"/>
<dbReference type="SMART" id="SM00091">
    <property type="entry name" value="PAS"/>
    <property type="match status" value="1"/>
</dbReference>
<dbReference type="InterPro" id="IPR000014">
    <property type="entry name" value="PAS"/>
</dbReference>
<dbReference type="PROSITE" id="PS50110">
    <property type="entry name" value="RESPONSE_REGULATORY"/>
    <property type="match status" value="1"/>
</dbReference>
<dbReference type="Pfam" id="PF13426">
    <property type="entry name" value="PAS_9"/>
    <property type="match status" value="1"/>
</dbReference>
<evidence type="ECO:0000259" key="6">
    <source>
        <dbReference type="PROSITE" id="PS50110"/>
    </source>
</evidence>
<evidence type="ECO:0000313" key="7">
    <source>
        <dbReference type="EMBL" id="ACV10697.1"/>
    </source>
</evidence>
<dbReference type="InterPro" id="IPR050595">
    <property type="entry name" value="Bact_response_regulator"/>
</dbReference>
<dbReference type="Pfam" id="PF00072">
    <property type="entry name" value="Response_reg"/>
    <property type="match status" value="1"/>
</dbReference>
<dbReference type="SUPFAM" id="SSF52172">
    <property type="entry name" value="CheY-like"/>
    <property type="match status" value="1"/>
</dbReference>
<dbReference type="KEGG" id="hut:Huta_0510"/>
<gene>
    <name evidence="7" type="ordered locus">Huta_0510</name>
</gene>
<keyword evidence="3" id="KW-0418">Kinase</keyword>